<dbReference type="InterPro" id="IPR012347">
    <property type="entry name" value="Ferritin-like"/>
</dbReference>
<feature type="domain" description="DUF4439" evidence="3">
    <location>
        <begin position="254"/>
        <end position="375"/>
    </location>
</feature>
<feature type="region of interest" description="Disordered" evidence="1">
    <location>
        <begin position="214"/>
        <end position="248"/>
    </location>
</feature>
<keyword evidence="2" id="KW-0812">Transmembrane</keyword>
<keyword evidence="2" id="KW-1133">Transmembrane helix</keyword>
<dbReference type="Proteomes" id="UP000181917">
    <property type="component" value="Unassembled WGS sequence"/>
</dbReference>
<dbReference type="Pfam" id="PF14530">
    <property type="entry name" value="DUF4439"/>
    <property type="match status" value="1"/>
</dbReference>
<feature type="transmembrane region" description="Helical" evidence="2">
    <location>
        <begin position="35"/>
        <end position="54"/>
    </location>
</feature>
<sequence>MTLSTVVGTTSGGPAKGTAGTKAGGRASRFFRRTLLLLLAAALVISIGTVVTGLETAPPPLSTTEQARLDAGQRLLAVAGDLRHLASVETNSNNDDGGSAPLLAAASMLEEQAGLFPLQTTWPSGAAAPDPESGDGPGIRGSDARGPTPTNPPSREAGAPTLDGTLQRLASTSRFLLSASLEVDPGLARLLASVGASAFSQAALLHAAYPDTAQPVPWKSDVVDPPTECGRPGPENQDSQSSVPGGELPAEAQAVAAVVVSEYKLAFLYQAALPRTTGAQREAAAENYAAHRDLMEHWEELAADACVELPLRAPAYALPEGFLDEPWQGLVDAEGEAALALGDLVALGDGALRAAAASDLPGAAERIATMTGEPPLTPGLDLRESGNAVSPSGTSETAGAASSAPALKDGPQ</sequence>
<feature type="compositionally biased region" description="Low complexity" evidence="1">
    <location>
        <begin position="390"/>
        <end position="406"/>
    </location>
</feature>
<organism evidence="4 5">
    <name type="scientific">Crystallibacter crystallopoietes</name>
    <dbReference type="NCBI Taxonomy" id="37928"/>
    <lineage>
        <taxon>Bacteria</taxon>
        <taxon>Bacillati</taxon>
        <taxon>Actinomycetota</taxon>
        <taxon>Actinomycetes</taxon>
        <taxon>Micrococcales</taxon>
        <taxon>Micrococcaceae</taxon>
        <taxon>Crystallibacter</taxon>
    </lineage>
</organism>
<accession>A0A1H1H440</accession>
<dbReference type="InterPro" id="IPR029447">
    <property type="entry name" value="DUF4439"/>
</dbReference>
<feature type="region of interest" description="Disordered" evidence="1">
    <location>
        <begin position="1"/>
        <end position="23"/>
    </location>
</feature>
<dbReference type="InterPro" id="IPR009078">
    <property type="entry name" value="Ferritin-like_SF"/>
</dbReference>
<evidence type="ECO:0000313" key="5">
    <source>
        <dbReference type="Proteomes" id="UP000181917"/>
    </source>
</evidence>
<gene>
    <name evidence="4" type="ORF">SAMN04489742_4562</name>
</gene>
<feature type="region of interest" description="Disordered" evidence="1">
    <location>
        <begin position="120"/>
        <end position="161"/>
    </location>
</feature>
<dbReference type="Gene3D" id="1.20.1260.10">
    <property type="match status" value="1"/>
</dbReference>
<feature type="region of interest" description="Disordered" evidence="1">
    <location>
        <begin position="370"/>
        <end position="412"/>
    </location>
</feature>
<keyword evidence="5" id="KW-1185">Reference proteome</keyword>
<dbReference type="SUPFAM" id="SSF47240">
    <property type="entry name" value="Ferritin-like"/>
    <property type="match status" value="1"/>
</dbReference>
<dbReference type="RefSeq" id="WP_083339888.1">
    <property type="nucleotide sequence ID" value="NZ_CP018863.1"/>
</dbReference>
<protein>
    <recommendedName>
        <fullName evidence="3">DUF4439 domain-containing protein</fullName>
    </recommendedName>
</protein>
<evidence type="ECO:0000259" key="3">
    <source>
        <dbReference type="Pfam" id="PF14530"/>
    </source>
</evidence>
<dbReference type="STRING" id="37928.SAMN04489742_4562"/>
<evidence type="ECO:0000256" key="1">
    <source>
        <dbReference type="SAM" id="MobiDB-lite"/>
    </source>
</evidence>
<dbReference type="OrthoDB" id="9912227at2"/>
<dbReference type="EMBL" id="FNKH01000002">
    <property type="protein sequence ID" value="SDR20220.1"/>
    <property type="molecule type" value="Genomic_DNA"/>
</dbReference>
<reference evidence="4 5" key="1">
    <citation type="submission" date="2016-10" db="EMBL/GenBank/DDBJ databases">
        <authorList>
            <person name="de Groot N.N."/>
        </authorList>
    </citation>
    <scope>NUCLEOTIDE SEQUENCE [LARGE SCALE GENOMIC DNA]</scope>
    <source>
        <strain evidence="4 5">DSM 20117</strain>
    </source>
</reference>
<keyword evidence="2" id="KW-0472">Membrane</keyword>
<evidence type="ECO:0000256" key="2">
    <source>
        <dbReference type="SAM" id="Phobius"/>
    </source>
</evidence>
<name>A0A1H1H440_9MICC</name>
<proteinExistence type="predicted"/>
<evidence type="ECO:0000313" key="4">
    <source>
        <dbReference type="EMBL" id="SDR20220.1"/>
    </source>
</evidence>
<dbReference type="AlphaFoldDB" id="A0A1H1H440"/>